<evidence type="ECO:0000313" key="5">
    <source>
        <dbReference type="EMBL" id="KAK1626807.1"/>
    </source>
</evidence>
<dbReference type="Pfam" id="PF00651">
    <property type="entry name" value="BTB"/>
    <property type="match status" value="1"/>
</dbReference>
<dbReference type="Proteomes" id="UP001231189">
    <property type="component" value="Unassembled WGS sequence"/>
</dbReference>
<evidence type="ECO:0000256" key="2">
    <source>
        <dbReference type="ARBA" id="ARBA00010846"/>
    </source>
</evidence>
<dbReference type="PANTHER" id="PTHR26379:SF479">
    <property type="entry name" value="MATH DOMAIN-CONTAINING PROTEIN"/>
    <property type="match status" value="1"/>
</dbReference>
<dbReference type="SUPFAM" id="SSF54695">
    <property type="entry name" value="POZ domain"/>
    <property type="match status" value="1"/>
</dbReference>
<dbReference type="Pfam" id="PF24570">
    <property type="entry name" value="BACK_BPM_SPOP"/>
    <property type="match status" value="1"/>
</dbReference>
<comment type="similarity">
    <text evidence="2">Belongs to the Tdpoz family.</text>
</comment>
<dbReference type="PROSITE" id="PS50144">
    <property type="entry name" value="MATH"/>
    <property type="match status" value="1"/>
</dbReference>
<dbReference type="InterPro" id="IPR045005">
    <property type="entry name" value="BPM1-6"/>
</dbReference>
<evidence type="ECO:0000259" key="4">
    <source>
        <dbReference type="PROSITE" id="PS50144"/>
    </source>
</evidence>
<dbReference type="CDD" id="cd00121">
    <property type="entry name" value="MATH"/>
    <property type="match status" value="1"/>
</dbReference>
<dbReference type="InterPro" id="IPR002083">
    <property type="entry name" value="MATH/TRAF_dom"/>
</dbReference>
<proteinExistence type="inferred from homology"/>
<evidence type="ECO:0000256" key="1">
    <source>
        <dbReference type="ARBA" id="ARBA00004906"/>
    </source>
</evidence>
<dbReference type="Gene3D" id="3.30.710.10">
    <property type="entry name" value="Potassium Channel Kv1.1, Chain A"/>
    <property type="match status" value="1"/>
</dbReference>
<feature type="domain" description="BTB" evidence="3">
    <location>
        <begin position="190"/>
        <end position="257"/>
    </location>
</feature>
<sequence>MSSAGVMPSHTASAIFTKTVPVSHDLAIGGYSATSGYANGVYIKSARFVAGGRRWYLRYYPNGCCSYDNKCVTFLLYHDREYGVDEDKVTVKYQVSLVGPANYAPVALSLNMIYGDPSYDTTTGLISRTTLERSGYLKNDGFSVRCEFRVPVNVAETVLLPTEEPPPSSPTPNHEHAEALIRFVTNDVPTDVTLEVGGETFWAHRRFLAAQSSVLAALFTGPMRENTAPSVRIDDMEPLVFKAMLDFIYTGNLLPPPAEDHEGGNQIAMTQHLLVAADRYDLQRLKSTCAEKLRAYIDMSTVATTLALAQRHRCHELKDACFDFLAQTKGNLKAILKSDGFEQLITDYPLVLVELLARVAPLPR</sequence>
<gene>
    <name evidence="5" type="ORF">QYE76_001122</name>
</gene>
<dbReference type="Gene3D" id="1.25.40.420">
    <property type="match status" value="1"/>
</dbReference>
<dbReference type="InterPro" id="IPR011333">
    <property type="entry name" value="SKP1/BTB/POZ_sf"/>
</dbReference>
<accession>A0AAD8VX07</accession>
<dbReference type="SMART" id="SM00225">
    <property type="entry name" value="BTB"/>
    <property type="match status" value="1"/>
</dbReference>
<reference evidence="5" key="1">
    <citation type="submission" date="2023-07" db="EMBL/GenBank/DDBJ databases">
        <title>A chromosome-level genome assembly of Lolium multiflorum.</title>
        <authorList>
            <person name="Chen Y."/>
            <person name="Copetti D."/>
            <person name="Kolliker R."/>
            <person name="Studer B."/>
        </authorList>
    </citation>
    <scope>NUCLEOTIDE SEQUENCE</scope>
    <source>
        <strain evidence="5">02402/16</strain>
        <tissue evidence="5">Leaf</tissue>
    </source>
</reference>
<dbReference type="SUPFAM" id="SSF49599">
    <property type="entry name" value="TRAF domain-like"/>
    <property type="match status" value="1"/>
</dbReference>
<evidence type="ECO:0008006" key="7">
    <source>
        <dbReference type="Google" id="ProtNLM"/>
    </source>
</evidence>
<dbReference type="Pfam" id="PF22486">
    <property type="entry name" value="MATH_2"/>
    <property type="match status" value="1"/>
</dbReference>
<evidence type="ECO:0000313" key="6">
    <source>
        <dbReference type="Proteomes" id="UP001231189"/>
    </source>
</evidence>
<feature type="domain" description="MATH" evidence="4">
    <location>
        <begin position="21"/>
        <end position="148"/>
    </location>
</feature>
<dbReference type="PROSITE" id="PS50097">
    <property type="entry name" value="BTB"/>
    <property type="match status" value="1"/>
</dbReference>
<keyword evidence="6" id="KW-1185">Reference proteome</keyword>
<dbReference type="Gene3D" id="2.60.210.10">
    <property type="entry name" value="Apoptosis, Tumor Necrosis Factor Receptor Associated Protein 2, Chain A"/>
    <property type="match status" value="1"/>
</dbReference>
<comment type="caution">
    <text evidence="5">The sequence shown here is derived from an EMBL/GenBank/DDBJ whole genome shotgun (WGS) entry which is preliminary data.</text>
</comment>
<dbReference type="EMBL" id="JAUUTY010000005">
    <property type="protein sequence ID" value="KAK1626807.1"/>
    <property type="molecule type" value="Genomic_DNA"/>
</dbReference>
<organism evidence="5 6">
    <name type="scientific">Lolium multiflorum</name>
    <name type="common">Italian ryegrass</name>
    <name type="synonym">Lolium perenne subsp. multiflorum</name>
    <dbReference type="NCBI Taxonomy" id="4521"/>
    <lineage>
        <taxon>Eukaryota</taxon>
        <taxon>Viridiplantae</taxon>
        <taxon>Streptophyta</taxon>
        <taxon>Embryophyta</taxon>
        <taxon>Tracheophyta</taxon>
        <taxon>Spermatophyta</taxon>
        <taxon>Magnoliopsida</taxon>
        <taxon>Liliopsida</taxon>
        <taxon>Poales</taxon>
        <taxon>Poaceae</taxon>
        <taxon>BOP clade</taxon>
        <taxon>Pooideae</taxon>
        <taxon>Poodae</taxon>
        <taxon>Poeae</taxon>
        <taxon>Poeae Chloroplast Group 2 (Poeae type)</taxon>
        <taxon>Loliodinae</taxon>
        <taxon>Loliinae</taxon>
        <taxon>Lolium</taxon>
    </lineage>
</organism>
<comment type="pathway">
    <text evidence="1">Protein modification; protein ubiquitination.</text>
</comment>
<dbReference type="InterPro" id="IPR056423">
    <property type="entry name" value="BACK_BPM_SPOP"/>
</dbReference>
<dbReference type="InterPro" id="IPR008974">
    <property type="entry name" value="TRAF-like"/>
</dbReference>
<dbReference type="PANTHER" id="PTHR26379">
    <property type="entry name" value="BTB/POZ AND MATH DOMAIN-CONTAINING PROTEIN 1"/>
    <property type="match status" value="1"/>
</dbReference>
<dbReference type="GO" id="GO:0016567">
    <property type="term" value="P:protein ubiquitination"/>
    <property type="evidence" value="ECO:0007669"/>
    <property type="project" value="InterPro"/>
</dbReference>
<name>A0AAD8VX07_LOLMU</name>
<protein>
    <recommendedName>
        <fullName evidence="7">BTB/POZ domain containing protein</fullName>
    </recommendedName>
</protein>
<dbReference type="InterPro" id="IPR000210">
    <property type="entry name" value="BTB/POZ_dom"/>
</dbReference>
<evidence type="ECO:0000259" key="3">
    <source>
        <dbReference type="PROSITE" id="PS50097"/>
    </source>
</evidence>
<dbReference type="AlphaFoldDB" id="A0AAD8VX07"/>